<dbReference type="InterPro" id="IPR006680">
    <property type="entry name" value="Amidohydro-rel"/>
</dbReference>
<feature type="domain" description="Amidohydrolase-related" evidence="2">
    <location>
        <begin position="51"/>
        <end position="368"/>
    </location>
</feature>
<dbReference type="CDD" id="cd01309">
    <property type="entry name" value="Met_dep_hydrolase_C"/>
    <property type="match status" value="1"/>
</dbReference>
<keyword evidence="1" id="KW-0175">Coiled coil</keyword>
<comment type="caution">
    <text evidence="3">The sequence shown here is derived from an EMBL/GenBank/DDBJ whole genome shotgun (WGS) entry which is preliminary data.</text>
</comment>
<keyword evidence="4" id="KW-1185">Reference proteome</keyword>
<dbReference type="OrthoDB" id="9776455at2"/>
<dbReference type="PANTHER" id="PTHR43135">
    <property type="entry name" value="ALPHA-D-RIBOSE 1-METHYLPHOSPHONATE 5-TRIPHOSPHATE DIPHOSPHATASE"/>
    <property type="match status" value="1"/>
</dbReference>
<dbReference type="AlphaFoldDB" id="A0A417YMJ9"/>
<name>A0A417YMJ9_9BACI</name>
<sequence length="373" mass="40599">MLAITNAIIYDGKGNRFEDQDLIIENGKFAKLVPASKIPDFYHVIDAQGKVLTPGLIDVHTHLGISEEGVGLEGADYNETSSSVTPSLRAIDGINPMEIGFEDARKSGVTTAQIMPGSANVIGGEMVILKTAGNIVDEMVVKSPSGMKAALGENPKRFHGGKGRMPVTRMGVAAQLREKLIEAQNYLHNEEKERKLDLENLAKVLKKEIPLRVHAHRADDILTALRIKREFDIDMTIEHCTEGHKIAAFIAKHDVKVSVGPTMSTRSKVELKDKGWTTIKTLMDAGIACSLTTDHPVVGIDYLVTSAVHAIRNGLSEQEALQTITLNAAKHLGIEDRVGSIEPGKDADFVIWSGSPFDLLSKAEHVYIEGEEV</sequence>
<dbReference type="EMBL" id="QWEH01000002">
    <property type="protein sequence ID" value="RHW34535.1"/>
    <property type="molecule type" value="Genomic_DNA"/>
</dbReference>
<organism evidence="3 4">
    <name type="scientific">Oceanobacillus profundus</name>
    <dbReference type="NCBI Taxonomy" id="372463"/>
    <lineage>
        <taxon>Bacteria</taxon>
        <taxon>Bacillati</taxon>
        <taxon>Bacillota</taxon>
        <taxon>Bacilli</taxon>
        <taxon>Bacillales</taxon>
        <taxon>Bacillaceae</taxon>
        <taxon>Oceanobacillus</taxon>
    </lineage>
</organism>
<dbReference type="RefSeq" id="WP_095309308.1">
    <property type="nucleotide sequence ID" value="NZ_JAMAWL010000009.1"/>
</dbReference>
<dbReference type="InterPro" id="IPR051781">
    <property type="entry name" value="Metallo-dep_Hydrolase"/>
</dbReference>
<dbReference type="SUPFAM" id="SSF51556">
    <property type="entry name" value="Metallo-dependent hydrolases"/>
    <property type="match status" value="1"/>
</dbReference>
<evidence type="ECO:0000313" key="3">
    <source>
        <dbReference type="EMBL" id="RHW34535.1"/>
    </source>
</evidence>
<dbReference type="Pfam" id="PF01979">
    <property type="entry name" value="Amidohydro_1"/>
    <property type="match status" value="1"/>
</dbReference>
<dbReference type="SUPFAM" id="SSF51338">
    <property type="entry name" value="Composite domain of metallo-dependent hydrolases"/>
    <property type="match status" value="1"/>
</dbReference>
<dbReference type="Proteomes" id="UP000285456">
    <property type="component" value="Unassembled WGS sequence"/>
</dbReference>
<dbReference type="InterPro" id="IPR011059">
    <property type="entry name" value="Metal-dep_hydrolase_composite"/>
</dbReference>
<proteinExistence type="predicted"/>
<evidence type="ECO:0000256" key="1">
    <source>
        <dbReference type="SAM" id="Coils"/>
    </source>
</evidence>
<feature type="coiled-coil region" evidence="1">
    <location>
        <begin position="173"/>
        <end position="208"/>
    </location>
</feature>
<protein>
    <submittedName>
        <fullName evidence="3">Amidohydrolase</fullName>
    </submittedName>
</protein>
<evidence type="ECO:0000259" key="2">
    <source>
        <dbReference type="Pfam" id="PF01979"/>
    </source>
</evidence>
<dbReference type="Gene3D" id="3.20.20.140">
    <property type="entry name" value="Metal-dependent hydrolases"/>
    <property type="match status" value="1"/>
</dbReference>
<dbReference type="InterPro" id="IPR032466">
    <property type="entry name" value="Metal_Hydrolase"/>
</dbReference>
<dbReference type="PANTHER" id="PTHR43135:SF3">
    <property type="entry name" value="ALPHA-D-RIBOSE 1-METHYLPHOSPHONATE 5-TRIPHOSPHATE DIPHOSPHATASE"/>
    <property type="match status" value="1"/>
</dbReference>
<evidence type="ECO:0000313" key="4">
    <source>
        <dbReference type="Proteomes" id="UP000285456"/>
    </source>
</evidence>
<gene>
    <name evidence="3" type="ORF">D1B32_05085</name>
</gene>
<keyword evidence="3" id="KW-0378">Hydrolase</keyword>
<accession>A0A417YMJ9</accession>
<reference evidence="3 4" key="1">
    <citation type="journal article" date="2007" name="Int. J. Syst. Evol. Microbiol.">
        <title>Oceanobacillus profundus sp. nov., isolated from a deep-sea sediment core.</title>
        <authorList>
            <person name="Kim Y.G."/>
            <person name="Choi D.H."/>
            <person name="Hyun S."/>
            <person name="Cho B.C."/>
        </authorList>
    </citation>
    <scope>NUCLEOTIDE SEQUENCE [LARGE SCALE GENOMIC DNA]</scope>
    <source>
        <strain evidence="3 4">DSM 18246</strain>
    </source>
</reference>
<dbReference type="GO" id="GO:0016810">
    <property type="term" value="F:hydrolase activity, acting on carbon-nitrogen (but not peptide) bonds"/>
    <property type="evidence" value="ECO:0007669"/>
    <property type="project" value="InterPro"/>
</dbReference>